<dbReference type="InterPro" id="IPR007577">
    <property type="entry name" value="GlycoTrfase_DXD_sugar-bd_CS"/>
</dbReference>
<gene>
    <name evidence="2" type="ORF">ABC765_00425</name>
</gene>
<organism evidence="2">
    <name type="scientific">Limosilactobacillus allomucosae</name>
    <dbReference type="NCBI Taxonomy" id="3142938"/>
    <lineage>
        <taxon>Bacteria</taxon>
        <taxon>Bacillati</taxon>
        <taxon>Bacillota</taxon>
        <taxon>Bacilli</taxon>
        <taxon>Lactobacillales</taxon>
        <taxon>Lactobacillaceae</taxon>
        <taxon>Limosilactobacillus</taxon>
    </lineage>
</organism>
<sequence>MIPKIIHYCWFGNNKIPRKLVKNIESWRKTNPDFKIIKWDESNFDITKANDFVKNAYLNKHWAFVSDYVRLYAIYNYGGVYLDTDVELLRPLDEVLREFPTGYIGYENNEFINSGLGFAAERNSKIISEMMDYYNAIVFNKTELEEIACPILNTKILITHGLVGNNQMQKIDDIAILPMEYLCPQTLGDGKRKITNNTISIHQYNASWLPSYKRNWIKVVMGIKKILPTWMVKKLRNYLRKNK</sequence>
<reference evidence="2" key="1">
    <citation type="submission" date="2024-04" db="EMBL/GenBank/DDBJ databases">
        <title>Limosilactobacillus allomucosae sp. nov., a novel species isolated from wild boar faecal samples as a potential probiotics for domestic pigs.</title>
        <authorList>
            <person name="Chen B."/>
        </authorList>
    </citation>
    <scope>NUCLEOTIDE SEQUENCE</scope>
    <source>
        <strain evidence="2">WILCCON 0051</strain>
    </source>
</reference>
<keyword evidence="1" id="KW-0808">Transferase</keyword>
<accession>A0AAU7C315</accession>
<protein>
    <submittedName>
        <fullName evidence="2">Glycosyltransferase</fullName>
    </submittedName>
</protein>
<name>A0AAU7C315_9LACO</name>
<evidence type="ECO:0000313" key="2">
    <source>
        <dbReference type="EMBL" id="XBG95637.1"/>
    </source>
</evidence>
<dbReference type="GO" id="GO:0051999">
    <property type="term" value="P:mannosyl-inositol phosphorylceramide biosynthetic process"/>
    <property type="evidence" value="ECO:0007669"/>
    <property type="project" value="TreeGrafter"/>
</dbReference>
<dbReference type="RefSeq" id="WP_347980482.1">
    <property type="nucleotide sequence ID" value="NZ_CP154878.1"/>
</dbReference>
<dbReference type="PANTHER" id="PTHR32385:SF15">
    <property type="entry name" value="INOSITOL PHOSPHOCERAMIDE MANNOSYLTRANSFERASE 1"/>
    <property type="match status" value="1"/>
</dbReference>
<dbReference type="Pfam" id="PF04488">
    <property type="entry name" value="Gly_transf_sug"/>
    <property type="match status" value="1"/>
</dbReference>
<dbReference type="GO" id="GO:0016020">
    <property type="term" value="C:membrane"/>
    <property type="evidence" value="ECO:0007669"/>
    <property type="project" value="GOC"/>
</dbReference>
<dbReference type="KEGG" id="lalo:ABC765_00425"/>
<dbReference type="AlphaFoldDB" id="A0AAU7C315"/>
<dbReference type="InterPro" id="IPR029044">
    <property type="entry name" value="Nucleotide-diphossugar_trans"/>
</dbReference>
<dbReference type="InterPro" id="IPR051706">
    <property type="entry name" value="Glycosyltransferase_domain"/>
</dbReference>
<evidence type="ECO:0000256" key="1">
    <source>
        <dbReference type="ARBA" id="ARBA00022679"/>
    </source>
</evidence>
<proteinExistence type="predicted"/>
<dbReference type="PANTHER" id="PTHR32385">
    <property type="entry name" value="MANNOSYL PHOSPHORYLINOSITOL CERAMIDE SYNTHASE"/>
    <property type="match status" value="1"/>
</dbReference>
<dbReference type="GO" id="GO:0000030">
    <property type="term" value="F:mannosyltransferase activity"/>
    <property type="evidence" value="ECO:0007669"/>
    <property type="project" value="TreeGrafter"/>
</dbReference>
<dbReference type="Gene3D" id="3.90.550.20">
    <property type="match status" value="1"/>
</dbReference>
<dbReference type="EMBL" id="CP154878">
    <property type="protein sequence ID" value="XBG95637.1"/>
    <property type="molecule type" value="Genomic_DNA"/>
</dbReference>
<dbReference type="SUPFAM" id="SSF53448">
    <property type="entry name" value="Nucleotide-diphospho-sugar transferases"/>
    <property type="match status" value="1"/>
</dbReference>